<dbReference type="InterPro" id="IPR001810">
    <property type="entry name" value="F-box_dom"/>
</dbReference>
<comment type="caution">
    <text evidence="3">The sequence shown here is derived from an EMBL/GenBank/DDBJ whole genome shotgun (WGS) entry which is preliminary data.</text>
</comment>
<dbReference type="PROSITE" id="PS50181">
    <property type="entry name" value="FBOX"/>
    <property type="match status" value="1"/>
</dbReference>
<reference evidence="4" key="1">
    <citation type="submission" date="2024-06" db="EMBL/GenBank/DDBJ databases">
        <title>Multi-omics analyses provide insights into the biosynthesis of the anticancer antibiotic pleurotin in Hohenbuehelia grisea.</title>
        <authorList>
            <person name="Weaver J.A."/>
            <person name="Alberti F."/>
        </authorList>
    </citation>
    <scope>NUCLEOTIDE SEQUENCE [LARGE SCALE GENOMIC DNA]</scope>
    <source>
        <strain evidence="4">T-177</strain>
    </source>
</reference>
<feature type="region of interest" description="Disordered" evidence="1">
    <location>
        <begin position="444"/>
        <end position="490"/>
    </location>
</feature>
<dbReference type="Pfam" id="PF00646">
    <property type="entry name" value="F-box"/>
    <property type="match status" value="1"/>
</dbReference>
<evidence type="ECO:0000313" key="4">
    <source>
        <dbReference type="Proteomes" id="UP001556367"/>
    </source>
</evidence>
<organism evidence="3 4">
    <name type="scientific">Hohenbuehelia grisea</name>
    <dbReference type="NCBI Taxonomy" id="104357"/>
    <lineage>
        <taxon>Eukaryota</taxon>
        <taxon>Fungi</taxon>
        <taxon>Dikarya</taxon>
        <taxon>Basidiomycota</taxon>
        <taxon>Agaricomycotina</taxon>
        <taxon>Agaricomycetes</taxon>
        <taxon>Agaricomycetidae</taxon>
        <taxon>Agaricales</taxon>
        <taxon>Pleurotineae</taxon>
        <taxon>Pleurotaceae</taxon>
        <taxon>Hohenbuehelia</taxon>
    </lineage>
</organism>
<dbReference type="SUPFAM" id="SSF81383">
    <property type="entry name" value="F-box domain"/>
    <property type="match status" value="1"/>
</dbReference>
<dbReference type="EMBL" id="JASNQZ010000008">
    <property type="protein sequence ID" value="KAL0953653.1"/>
    <property type="molecule type" value="Genomic_DNA"/>
</dbReference>
<feature type="compositionally biased region" description="Low complexity" evidence="1">
    <location>
        <begin position="472"/>
        <end position="485"/>
    </location>
</feature>
<feature type="region of interest" description="Disordered" evidence="1">
    <location>
        <begin position="570"/>
        <end position="597"/>
    </location>
</feature>
<name>A0ABR3JE07_9AGAR</name>
<proteinExistence type="predicted"/>
<evidence type="ECO:0000256" key="1">
    <source>
        <dbReference type="SAM" id="MobiDB-lite"/>
    </source>
</evidence>
<dbReference type="Proteomes" id="UP001556367">
    <property type="component" value="Unassembled WGS sequence"/>
</dbReference>
<evidence type="ECO:0000313" key="3">
    <source>
        <dbReference type="EMBL" id="KAL0953653.1"/>
    </source>
</evidence>
<gene>
    <name evidence="3" type="ORF">HGRIS_004856</name>
</gene>
<feature type="domain" description="F-box" evidence="2">
    <location>
        <begin position="3"/>
        <end position="49"/>
    </location>
</feature>
<protein>
    <recommendedName>
        <fullName evidence="2">F-box domain-containing protein</fullName>
    </recommendedName>
</protein>
<keyword evidence="4" id="KW-1185">Reference proteome</keyword>
<accession>A0ABR3JE07</accession>
<evidence type="ECO:0000259" key="2">
    <source>
        <dbReference type="PROSITE" id="PS50181"/>
    </source>
</evidence>
<sequence length="653" mass="71881">MTALNLVSLPVEILSFIISLLDIVDILNFRKTCSLANAVTTDRAIWLPFLQEFNRYLPLTEIHSDQSDFSALSTSEIETLVQDTFATQVAWNKPRTAPPIVLHPAPANGRIVTLEVILDRWVAAITDAAILTLWDTHDIDSGNQEVKSCYRCFDLGKGTGIRSSLWNSNLTHIDAVHGTLIVVINGLRQVEYQVEKTATFVYEVALVPTGHDESTDPSNSGLKMIDVIEIPDWLTIKQFDPDHGLALYLRNSHGICELKIISWLPKGYIKATTMSVHSEEDPDHAWRHIAIMRFAGPYVIVAKYHTLEVHPIPQYSSILPHLPILKEALVFTNLRDIQITDIVYNVFYAMDCDDSHQPYPTLQISFSLLGYDLLQGLFRYDARVSVPGLSSPYPSVVEVTQSFSSTESYPPINLPPPFLELTLVGVYPMAHSVRVLSQPIQTSTPTPILSDASHHTDAHPVHPAMQTITPQSPSAASSSASMSGSDPVPASISVVSTPTHTPLCTSQMHSDTPAGTPVAHVSTSRAAHTAASRGYVSAYRLGAQGRRAVWVERSRASTMREFIVWGLDPPSDSDCERQDSGSGRRAGDGLGLPRSHRRPTIEMERRVVWSNGSYDLRDDVTLCALGEVSGLIAFVTRGGKVCVLPSRMPAVRQ</sequence>
<dbReference type="InterPro" id="IPR036047">
    <property type="entry name" value="F-box-like_dom_sf"/>
</dbReference>